<keyword evidence="2" id="KW-1185">Reference proteome</keyword>
<dbReference type="PANTHER" id="PTHR35569:SF1">
    <property type="entry name" value="CYANAMIDE HYDRATASE DDI2-RELATED"/>
    <property type="match status" value="1"/>
</dbReference>
<dbReference type="OrthoDB" id="8478129at2"/>
<dbReference type="AlphaFoldDB" id="A0A2N3PRF7"/>
<accession>A0A2N3PRF7</accession>
<dbReference type="PANTHER" id="PTHR35569">
    <property type="entry name" value="CYANAMIDE HYDRATASE DDI2-RELATED"/>
    <property type="match status" value="1"/>
</dbReference>
<dbReference type="Proteomes" id="UP000233293">
    <property type="component" value="Unassembled WGS sequence"/>
</dbReference>
<dbReference type="InterPro" id="IPR003607">
    <property type="entry name" value="HD/PDEase_dom"/>
</dbReference>
<sequence length="207" mass="23660">MIADIKVPDSSIARQAEELARSVSNDTLFNHVMRCYWFGELFARQEGKKVDSELMFLSAVLHDLGLTDHASGPHRFEIEGAGAARNFLMERGVSEDRAQRVWDNIALHTWDMNQFRGDTSRLMQLGLAYDVSGVQGARLDPGDVAEVVRRYPRLNFKFAFNEMLNHEVDCKDPYPHWFHICSRIAHNRSPLTIVDAPVVLDWAPFDE</sequence>
<gene>
    <name evidence="1" type="ORF">CWS72_19220</name>
</gene>
<dbReference type="GO" id="GO:0016787">
    <property type="term" value="F:hydrolase activity"/>
    <property type="evidence" value="ECO:0007669"/>
    <property type="project" value="UniProtKB-KW"/>
</dbReference>
<evidence type="ECO:0000313" key="1">
    <source>
        <dbReference type="EMBL" id="PKU22981.1"/>
    </source>
</evidence>
<reference evidence="2" key="1">
    <citation type="submission" date="2017-12" db="EMBL/GenBank/DDBJ databases">
        <title>Draft genome sequence of Telmatospirillum siberiense 26-4b1T, an acidotolerant peatland alphaproteobacterium potentially involved in sulfur cycling.</title>
        <authorList>
            <person name="Hausmann B."/>
            <person name="Pjevac P."/>
            <person name="Schreck K."/>
            <person name="Herbold C.W."/>
            <person name="Daims H."/>
            <person name="Wagner M."/>
            <person name="Pester M."/>
            <person name="Loy A."/>
        </authorList>
    </citation>
    <scope>NUCLEOTIDE SEQUENCE [LARGE SCALE GENOMIC DNA]</scope>
    <source>
        <strain evidence="2">26-4b1</strain>
    </source>
</reference>
<dbReference type="SUPFAM" id="SSF109604">
    <property type="entry name" value="HD-domain/PDEase-like"/>
    <property type="match status" value="1"/>
</dbReference>
<dbReference type="Gene3D" id="1.10.3210.10">
    <property type="entry name" value="Hypothetical protein af1432"/>
    <property type="match status" value="1"/>
</dbReference>
<evidence type="ECO:0000313" key="2">
    <source>
        <dbReference type="Proteomes" id="UP000233293"/>
    </source>
</evidence>
<dbReference type="CDD" id="cd00077">
    <property type="entry name" value="HDc"/>
    <property type="match status" value="1"/>
</dbReference>
<proteinExistence type="predicted"/>
<name>A0A2N3PRF7_9PROT</name>
<keyword evidence="1" id="KW-0378">Hydrolase</keyword>
<dbReference type="EMBL" id="PIUM01000025">
    <property type="protein sequence ID" value="PKU22981.1"/>
    <property type="molecule type" value="Genomic_DNA"/>
</dbReference>
<comment type="caution">
    <text evidence="1">The sequence shown here is derived from an EMBL/GenBank/DDBJ whole genome shotgun (WGS) entry which is preliminary data.</text>
</comment>
<dbReference type="RefSeq" id="WP_101252255.1">
    <property type="nucleotide sequence ID" value="NZ_PIUM01000025.1"/>
</dbReference>
<protein>
    <submittedName>
        <fullName evidence="1">Metal-dependent phosphohydrolase</fullName>
    </submittedName>
</protein>
<organism evidence="1 2">
    <name type="scientific">Telmatospirillum siberiense</name>
    <dbReference type="NCBI Taxonomy" id="382514"/>
    <lineage>
        <taxon>Bacteria</taxon>
        <taxon>Pseudomonadati</taxon>
        <taxon>Pseudomonadota</taxon>
        <taxon>Alphaproteobacteria</taxon>
        <taxon>Rhodospirillales</taxon>
        <taxon>Rhodospirillaceae</taxon>
        <taxon>Telmatospirillum</taxon>
    </lineage>
</organism>